<evidence type="ECO:0000313" key="2">
    <source>
        <dbReference type="EMBL" id="MBU5438925.1"/>
    </source>
</evidence>
<evidence type="ECO:0000313" key="3">
    <source>
        <dbReference type="Proteomes" id="UP000749471"/>
    </source>
</evidence>
<keyword evidence="3" id="KW-1185">Reference proteome</keyword>
<dbReference type="EMBL" id="JAHLPM010000011">
    <property type="protein sequence ID" value="MBU5438925.1"/>
    <property type="molecule type" value="Genomic_DNA"/>
</dbReference>
<protein>
    <submittedName>
        <fullName evidence="2">GNAT family N-acetyltransferase</fullName>
    </submittedName>
</protein>
<reference evidence="2 3" key="1">
    <citation type="submission" date="2021-06" db="EMBL/GenBank/DDBJ databases">
        <authorList>
            <person name="Sun Q."/>
            <person name="Li D."/>
        </authorList>
    </citation>
    <scope>NUCLEOTIDE SEQUENCE [LARGE SCALE GENOMIC DNA]</scope>
    <source>
        <strain evidence="2 3">MSJ-40</strain>
    </source>
</reference>
<evidence type="ECO:0000259" key="1">
    <source>
        <dbReference type="PROSITE" id="PS51186"/>
    </source>
</evidence>
<accession>A0ABS6E918</accession>
<comment type="caution">
    <text evidence="2">The sequence shown here is derived from an EMBL/GenBank/DDBJ whole genome shotgun (WGS) entry which is preliminary data.</text>
</comment>
<dbReference type="Proteomes" id="UP000749471">
    <property type="component" value="Unassembled WGS sequence"/>
</dbReference>
<feature type="domain" description="N-acetyltransferase" evidence="1">
    <location>
        <begin position="84"/>
        <end position="239"/>
    </location>
</feature>
<name>A0ABS6E918_9FIRM</name>
<dbReference type="Pfam" id="PF13302">
    <property type="entry name" value="Acetyltransf_3"/>
    <property type="match status" value="1"/>
</dbReference>
<gene>
    <name evidence="2" type="ORF">KQI42_12935</name>
</gene>
<sequence length="250" mass="30095">MINIIDTFQEFRECFEDKLDLSIDDKIRIWQDCYISKYPELERKCKAYYEEYDYSWKSVANELVFKRTKDDFNKMIKAHENILEIIEEVNLNAKEVFNLDLQSKESIRLNILKEIENHSMFPNNKRFIICKKKDLQPIGEINYCDWDSRNQKCEFGIKICEVVEQGKGYGKDALYHFIDFIFRFLNLNKIELMTMIDNERSQNLYKKLGFKEIGVIRNGYFDSRTGTFQDVLYMDILKYEWDEIKNSVSI</sequence>
<dbReference type="InterPro" id="IPR000182">
    <property type="entry name" value="GNAT_dom"/>
</dbReference>
<dbReference type="PANTHER" id="PTHR43415">
    <property type="entry name" value="SPERMIDINE N(1)-ACETYLTRANSFERASE"/>
    <property type="match status" value="1"/>
</dbReference>
<proteinExistence type="predicted"/>
<dbReference type="PROSITE" id="PS51186">
    <property type="entry name" value="GNAT"/>
    <property type="match status" value="1"/>
</dbReference>
<dbReference type="RefSeq" id="WP_216520428.1">
    <property type="nucleotide sequence ID" value="NZ_JAHLPM010000011.1"/>
</dbReference>
<dbReference type="PANTHER" id="PTHR43415:SF3">
    <property type="entry name" value="GNAT-FAMILY ACETYLTRANSFERASE"/>
    <property type="match status" value="1"/>
</dbReference>
<organism evidence="2 3">
    <name type="scientific">Tissierella simiarum</name>
    <dbReference type="NCBI Taxonomy" id="2841534"/>
    <lineage>
        <taxon>Bacteria</taxon>
        <taxon>Bacillati</taxon>
        <taxon>Bacillota</taxon>
        <taxon>Tissierellia</taxon>
        <taxon>Tissierellales</taxon>
        <taxon>Tissierellaceae</taxon>
        <taxon>Tissierella</taxon>
    </lineage>
</organism>